<evidence type="ECO:0000256" key="1">
    <source>
        <dbReference type="ARBA" id="ARBA00022676"/>
    </source>
</evidence>
<accession>A0A0B7GYK0</accession>
<dbReference type="PANTHER" id="PTHR12526:SF629">
    <property type="entry name" value="TEICHURONIC ACID BIOSYNTHESIS GLYCOSYLTRANSFERASE TUAH-RELATED"/>
    <property type="match status" value="1"/>
</dbReference>
<gene>
    <name evidence="5" type="ORF">TPHV1_420003</name>
</gene>
<evidence type="ECO:0000256" key="2">
    <source>
        <dbReference type="ARBA" id="ARBA00022679"/>
    </source>
</evidence>
<dbReference type="Pfam" id="PF00534">
    <property type="entry name" value="Glycos_transf_1"/>
    <property type="match status" value="1"/>
</dbReference>
<dbReference type="OrthoDB" id="9811902at2"/>
<dbReference type="InterPro" id="IPR001296">
    <property type="entry name" value="Glyco_trans_1"/>
</dbReference>
<feature type="domain" description="Glycosyltransferase subfamily 4-like N-terminal" evidence="4">
    <location>
        <begin position="27"/>
        <end position="163"/>
    </location>
</feature>
<dbReference type="PANTHER" id="PTHR12526">
    <property type="entry name" value="GLYCOSYLTRANSFERASE"/>
    <property type="match status" value="1"/>
</dbReference>
<dbReference type="RefSeq" id="WP_044634899.1">
    <property type="nucleotide sequence ID" value="NZ_CDNC01000037.1"/>
</dbReference>
<evidence type="ECO:0000313" key="5">
    <source>
        <dbReference type="EMBL" id="CEM62722.1"/>
    </source>
</evidence>
<dbReference type="Proteomes" id="UP000042527">
    <property type="component" value="Unassembled WGS sequence"/>
</dbReference>
<keyword evidence="6" id="KW-1185">Reference proteome</keyword>
<organism evidence="5 6">
    <name type="scientific">Treponema phagedenis</name>
    <dbReference type="NCBI Taxonomy" id="162"/>
    <lineage>
        <taxon>Bacteria</taxon>
        <taxon>Pseudomonadati</taxon>
        <taxon>Spirochaetota</taxon>
        <taxon>Spirochaetia</taxon>
        <taxon>Spirochaetales</taxon>
        <taxon>Treponemataceae</taxon>
        <taxon>Treponema</taxon>
    </lineage>
</organism>
<dbReference type="GO" id="GO:0016757">
    <property type="term" value="F:glycosyltransferase activity"/>
    <property type="evidence" value="ECO:0007669"/>
    <property type="project" value="UniProtKB-KW"/>
</dbReference>
<evidence type="ECO:0000313" key="6">
    <source>
        <dbReference type="Proteomes" id="UP000042527"/>
    </source>
</evidence>
<feature type="domain" description="Glycosyl transferase family 1" evidence="3">
    <location>
        <begin position="188"/>
        <end position="343"/>
    </location>
</feature>
<dbReference type="Pfam" id="PF13439">
    <property type="entry name" value="Glyco_transf_4"/>
    <property type="match status" value="1"/>
</dbReference>
<evidence type="ECO:0000259" key="3">
    <source>
        <dbReference type="Pfam" id="PF00534"/>
    </source>
</evidence>
<dbReference type="SUPFAM" id="SSF53756">
    <property type="entry name" value="UDP-Glycosyltransferase/glycogen phosphorylase"/>
    <property type="match status" value="1"/>
</dbReference>
<reference evidence="6" key="1">
    <citation type="submission" date="2015-01" db="EMBL/GenBank/DDBJ databases">
        <authorList>
            <person name="Manzoor Shahid"/>
            <person name="Zubair Saima"/>
        </authorList>
    </citation>
    <scope>NUCLEOTIDE SEQUENCE [LARGE SCALE GENOMIC DNA]</scope>
    <source>
        <strain evidence="6">V1</strain>
    </source>
</reference>
<dbReference type="InterPro" id="IPR028098">
    <property type="entry name" value="Glyco_trans_4-like_N"/>
</dbReference>
<dbReference type="EMBL" id="CDNC01000037">
    <property type="protein sequence ID" value="CEM62722.1"/>
    <property type="molecule type" value="Genomic_DNA"/>
</dbReference>
<dbReference type="CDD" id="cd03801">
    <property type="entry name" value="GT4_PimA-like"/>
    <property type="match status" value="1"/>
</dbReference>
<evidence type="ECO:0000259" key="4">
    <source>
        <dbReference type="Pfam" id="PF13439"/>
    </source>
</evidence>
<keyword evidence="2 5" id="KW-0808">Transferase</keyword>
<dbReference type="AlphaFoldDB" id="A0A0B7GYK0"/>
<sequence>MQICHVTSVHSAKDDRIFYRECISSVNAGYTVFEIAPNVPDEVCNGIHICGVQVPKNKWKRSFWGQKAIYRKCVEVAADIYHFHDPELMSVGVKLKRYKNKCVVFDSHEDVPAQILTKEWIPPFLRKPVSKLYAFYEKQLLRHYDALVSVTPIIVDRLKKINVNTFQITNYPFINTDSKDMRLWDDSICFAGTISVQRLHHNILKALESIPNVKYRLAGFLSGRYLAELQKSSAWKQVEYIGEIPFIEVNTFISKSSVGIVLNDYYPNVGYRQGTLGIIKFFEFMQMGLPVVCTDFVLWKEIIDEWKCGIYVNPHDIKAIRDAINYLIENKDIAKQMGDNGRRAVMEKYNWNTQEKILLEMYKKLEEKCK</sequence>
<keyword evidence="1" id="KW-0328">Glycosyltransferase</keyword>
<dbReference type="Gene3D" id="3.40.50.2000">
    <property type="entry name" value="Glycogen Phosphorylase B"/>
    <property type="match status" value="2"/>
</dbReference>
<protein>
    <submittedName>
        <fullName evidence="5">Glycosyltransferase, group 1 family protein</fullName>
    </submittedName>
</protein>
<name>A0A0B7GYK0_TREPH</name>
<proteinExistence type="predicted"/>